<proteinExistence type="predicted"/>
<dbReference type="EMBL" id="LT629739">
    <property type="protein sequence ID" value="SDR70334.1"/>
    <property type="molecule type" value="Genomic_DNA"/>
</dbReference>
<reference evidence="1" key="1">
    <citation type="submission" date="2016-10" db="EMBL/GenBank/DDBJ databases">
        <authorList>
            <person name="Varghese N."/>
            <person name="Submissions S."/>
        </authorList>
    </citation>
    <scope>NUCLEOTIDE SEQUENCE [LARGE SCALE GENOMIC DNA]</scope>
    <source>
        <strain evidence="1">DSM 22082</strain>
    </source>
</reference>
<protein>
    <submittedName>
        <fullName evidence="1">Uncharacterized protein</fullName>
    </submittedName>
</protein>
<dbReference type="AlphaFoldDB" id="A0A1H1L6W0"/>
<name>A0A1H1L6W0_BRESA</name>
<dbReference type="Proteomes" id="UP000199700">
    <property type="component" value="Chromosome"/>
</dbReference>
<accession>A0A1H1L6W0</accession>
<dbReference type="STRING" id="629680.SAMN04489751_0138"/>
<gene>
    <name evidence="1" type="ORF">SAMN04489751_0138</name>
</gene>
<organism evidence="1 2">
    <name type="scientific">Brevibacterium sandarakinum</name>
    <dbReference type="NCBI Taxonomy" id="629680"/>
    <lineage>
        <taxon>Bacteria</taxon>
        <taxon>Bacillati</taxon>
        <taxon>Actinomycetota</taxon>
        <taxon>Actinomycetes</taxon>
        <taxon>Micrococcales</taxon>
        <taxon>Brevibacteriaceae</taxon>
        <taxon>Brevibacterium</taxon>
    </lineage>
</organism>
<keyword evidence="2" id="KW-1185">Reference proteome</keyword>
<evidence type="ECO:0000313" key="2">
    <source>
        <dbReference type="Proteomes" id="UP000199700"/>
    </source>
</evidence>
<sequence>MHSVVAAANENPQNMQNLFVHRDHRMPVPTDPVTPGSGVGRCFQDRVSGLAALSLLPWIRNRNC</sequence>
<evidence type="ECO:0000313" key="1">
    <source>
        <dbReference type="EMBL" id="SDR70334.1"/>
    </source>
</evidence>